<accession>A0A8J7NFU0</accession>
<comment type="similarity">
    <text evidence="1">Belongs to the LEO1 family.</text>
</comment>
<dbReference type="AlphaFoldDB" id="A0A8J7NFU0"/>
<dbReference type="Gene3D" id="1.25.10.10">
    <property type="entry name" value="Leucine-rich Repeat Variant"/>
    <property type="match status" value="2"/>
</dbReference>
<dbReference type="PANTHER" id="PTHR23146">
    <property type="entry name" value="LEO1 PROTEIN"/>
    <property type="match status" value="1"/>
</dbReference>
<feature type="domain" description="TIR" evidence="5">
    <location>
        <begin position="294"/>
        <end position="391"/>
    </location>
</feature>
<dbReference type="InterPro" id="IPR007149">
    <property type="entry name" value="Leo1"/>
</dbReference>
<evidence type="ECO:0000313" key="7">
    <source>
        <dbReference type="Proteomes" id="UP000736164"/>
    </source>
</evidence>
<organism evidence="6 7">
    <name type="scientific">Atractosteus spatula</name>
    <name type="common">Alligator gar</name>
    <name type="synonym">Lepisosteus spatula</name>
    <dbReference type="NCBI Taxonomy" id="7917"/>
    <lineage>
        <taxon>Eukaryota</taxon>
        <taxon>Metazoa</taxon>
        <taxon>Chordata</taxon>
        <taxon>Craniata</taxon>
        <taxon>Vertebrata</taxon>
        <taxon>Euteleostomi</taxon>
        <taxon>Actinopterygii</taxon>
        <taxon>Neopterygii</taxon>
        <taxon>Holostei</taxon>
        <taxon>Semionotiformes</taxon>
        <taxon>Lepisosteidae</taxon>
        <taxon>Atractosteus</taxon>
    </lineage>
</organism>
<evidence type="ECO:0000313" key="6">
    <source>
        <dbReference type="EMBL" id="MBN3313379.1"/>
    </source>
</evidence>
<feature type="compositionally biased region" description="Acidic residues" evidence="4">
    <location>
        <begin position="665"/>
        <end position="674"/>
    </location>
</feature>
<protein>
    <recommendedName>
        <fullName evidence="2">RNA polymerase-associated protein LEO1</fullName>
    </recommendedName>
</protein>
<dbReference type="GO" id="GO:0032968">
    <property type="term" value="P:positive regulation of transcription elongation by RNA polymerase II"/>
    <property type="evidence" value="ECO:0007669"/>
    <property type="project" value="TreeGrafter"/>
</dbReference>
<feature type="compositionally biased region" description="Basic and acidic residues" evidence="4">
    <location>
        <begin position="921"/>
        <end position="935"/>
    </location>
</feature>
<feature type="compositionally biased region" description="Basic and acidic residues" evidence="4">
    <location>
        <begin position="493"/>
        <end position="528"/>
    </location>
</feature>
<dbReference type="InterPro" id="IPR011989">
    <property type="entry name" value="ARM-like"/>
</dbReference>
<evidence type="ECO:0000256" key="2">
    <source>
        <dbReference type="ARBA" id="ARBA00019689"/>
    </source>
</evidence>
<gene>
    <name evidence="6" type="primary">Leo1</name>
    <name evidence="6" type="ORF">GTO95_0001566</name>
</gene>
<keyword evidence="7" id="KW-1185">Reference proteome</keyword>
<name>A0A8J7NFU0_ATRSP</name>
<reference evidence="6" key="1">
    <citation type="journal article" date="2021" name="Cell">
        <title>Tracing the genetic footprints of vertebrate landing in non-teleost ray-finned fishes.</title>
        <authorList>
            <person name="Bi X."/>
            <person name="Wang K."/>
            <person name="Yang L."/>
            <person name="Pan H."/>
            <person name="Jiang H."/>
            <person name="Wei Q."/>
            <person name="Fang M."/>
            <person name="Yu H."/>
            <person name="Zhu C."/>
            <person name="Cai Y."/>
            <person name="He Y."/>
            <person name="Gan X."/>
            <person name="Zeng H."/>
            <person name="Yu D."/>
            <person name="Zhu Y."/>
            <person name="Jiang H."/>
            <person name="Qiu Q."/>
            <person name="Yang H."/>
            <person name="Zhang Y.E."/>
            <person name="Wang W."/>
            <person name="Zhu M."/>
            <person name="He S."/>
            <person name="Zhang G."/>
        </authorList>
    </citation>
    <scope>NUCLEOTIDE SEQUENCE</scope>
    <source>
        <strain evidence="6">Allg_001</strain>
    </source>
</reference>
<feature type="coiled-coil region" evidence="3">
    <location>
        <begin position="218"/>
        <end position="245"/>
    </location>
</feature>
<feature type="region of interest" description="Disordered" evidence="4">
    <location>
        <begin position="921"/>
        <end position="955"/>
    </location>
</feature>
<dbReference type="Pfam" id="PF13676">
    <property type="entry name" value="TIR_2"/>
    <property type="match status" value="1"/>
</dbReference>
<keyword evidence="3" id="KW-0175">Coiled coil</keyword>
<dbReference type="GO" id="GO:0016593">
    <property type="term" value="C:Cdc73/Paf1 complex"/>
    <property type="evidence" value="ECO:0007669"/>
    <property type="project" value="InterPro"/>
</dbReference>
<evidence type="ECO:0000256" key="4">
    <source>
        <dbReference type="SAM" id="MobiDB-lite"/>
    </source>
</evidence>
<comment type="caution">
    <text evidence="6">The sequence shown here is derived from an EMBL/GenBank/DDBJ whole genome shotgun (WGS) entry which is preliminary data.</text>
</comment>
<dbReference type="InterPro" id="IPR000157">
    <property type="entry name" value="TIR_dom"/>
</dbReference>
<evidence type="ECO:0000256" key="1">
    <source>
        <dbReference type="ARBA" id="ARBA00010903"/>
    </source>
</evidence>
<evidence type="ECO:0000259" key="5">
    <source>
        <dbReference type="Pfam" id="PF13676"/>
    </source>
</evidence>
<dbReference type="GO" id="GO:1990269">
    <property type="term" value="F:RNA polymerase II C-terminal domain phosphoserine binding"/>
    <property type="evidence" value="ECO:0007669"/>
    <property type="project" value="TreeGrafter"/>
</dbReference>
<feature type="compositionally biased region" description="Basic and acidic residues" evidence="4">
    <location>
        <begin position="567"/>
        <end position="633"/>
    </location>
</feature>
<evidence type="ECO:0000256" key="3">
    <source>
        <dbReference type="SAM" id="Coils"/>
    </source>
</evidence>
<sequence length="1058" mass="119598">MGRRLLTAETANRRVAARLDSGLRQSRRGTRDSRLKREELGKLGLIKYLVAVLDHEPYKSKQEEKNVKYLLKASLCTLHNLAKVPENRPLLRQDRGVGKIAYYTRVDDGLLKVVSIMLLGYIIDEDESDVITDESGAVEIMVEILQGALDSKDQRCCGYRASEIAEGLSLIAACEKNKEKIFRSGALPVLMEMMESKNSQDKLFATKVVWQLAFDASIRDEMRENERLMKLLESLSKDKNKAVRKTAHGAKWVIGKQAEEKSKNKEKNSSQSDHFLLPYQEGRLTVPVWENMFGLRLWMDVEQMAGSTLQAMAEAVEQAYAVLICISSKYKESPSCRTEAEYTFQLRKQIIPLMMEKNYRPDGWLGALLGAKLWIDFSNDRNFEESISQLIKEIETYTPMKSNVVLINKCCPISGLERQHKPPTGKSAKCQGNSGSGSGSGSDSEQERPRSVSNGSGSESEPEDRDDEDDEDDGREAGNPSNKELFGDDSEEEHGSQHSGSDNRSERSDNQSEGSVHSEQEDNEHSDAEQPSGSDGHQEEEEEEDEGGHSPRSDPGTPRSGPVTPHSEGEGSGKEAHSEDEKWDAQAKSDQSDDEEKPRHTDEEHGHSDEEAEEREHKSESAKGSDSEDDFVRQKHKRAAASDSDSDSDAGEEKGSKPAASDLFGEADDISSDSDAEKPPTPGQPMNITESFCFLLEHFYFPLRYFVLAFLDNDDGMDNEQQEEEQVPETRIEVEIPKVNTDLGSDLYFVKLPNFLSVEPRPFDSQYYEDEFEDEEMLDEEGRTRLKLKVENTIRWRTRRDEEGNETRESNARIVKWSDGSMSLHLGNEVFDVYKAPLQGDHNHLFIRQGTGLQGQAVFKTKLTFRPHSTDSATHRKMTLSLADRCSKTQKIRILPMAGRDPESQRNEMIKKEEERLRASIRRESQQRRMREKQHQRGLSANYLEPDRYEEEEEGEESISLAAIKSKYKGGGGIREERARIYSSDSDEGSDDDKAQRLMKAKKLDSDDVCPSIVYFKSLLMPQNKILIASKSVKQSEIVKHRVTLSKADFCAVKINYL</sequence>
<dbReference type="GO" id="GO:0006368">
    <property type="term" value="P:transcription elongation by RNA polymerase II"/>
    <property type="evidence" value="ECO:0007669"/>
    <property type="project" value="InterPro"/>
</dbReference>
<dbReference type="InterPro" id="IPR016024">
    <property type="entry name" value="ARM-type_fold"/>
</dbReference>
<feature type="non-terminal residue" evidence="6">
    <location>
        <position position="1058"/>
    </location>
</feature>
<dbReference type="SUPFAM" id="SSF48371">
    <property type="entry name" value="ARM repeat"/>
    <property type="match status" value="1"/>
</dbReference>
<dbReference type="InterPro" id="IPR035897">
    <property type="entry name" value="Toll_tir_struct_dom_sf"/>
</dbReference>
<dbReference type="Gene3D" id="3.40.50.10140">
    <property type="entry name" value="Toll/interleukin-1 receptor homology (TIR) domain"/>
    <property type="match status" value="1"/>
</dbReference>
<feature type="compositionally biased region" description="Acidic residues" evidence="4">
    <location>
        <begin position="460"/>
        <end position="474"/>
    </location>
</feature>
<dbReference type="GO" id="GO:0007165">
    <property type="term" value="P:signal transduction"/>
    <property type="evidence" value="ECO:0007669"/>
    <property type="project" value="InterPro"/>
</dbReference>
<feature type="region of interest" description="Disordered" evidence="4">
    <location>
        <begin position="418"/>
        <end position="685"/>
    </location>
</feature>
<dbReference type="PANTHER" id="PTHR23146:SF0">
    <property type="entry name" value="RNA POLYMERASE-ASSOCIATED PROTEIN LEO1"/>
    <property type="match status" value="1"/>
</dbReference>
<feature type="non-terminal residue" evidence="6">
    <location>
        <position position="1"/>
    </location>
</feature>
<dbReference type="Pfam" id="PF04004">
    <property type="entry name" value="Leo1"/>
    <property type="match status" value="1"/>
</dbReference>
<dbReference type="EMBL" id="JAAWVO010011627">
    <property type="protein sequence ID" value="MBN3313379.1"/>
    <property type="molecule type" value="Genomic_DNA"/>
</dbReference>
<dbReference type="Proteomes" id="UP000736164">
    <property type="component" value="Unassembled WGS sequence"/>
</dbReference>
<proteinExistence type="inferred from homology"/>
<dbReference type="SUPFAM" id="SSF52200">
    <property type="entry name" value="Toll/Interleukin receptor TIR domain"/>
    <property type="match status" value="1"/>
</dbReference>